<keyword evidence="5" id="KW-1185">Reference proteome</keyword>
<evidence type="ECO:0000259" key="3">
    <source>
        <dbReference type="Pfam" id="PF06722"/>
    </source>
</evidence>
<dbReference type="InterPro" id="IPR050426">
    <property type="entry name" value="Glycosyltransferase_28"/>
</dbReference>
<dbReference type="InterPro" id="IPR010610">
    <property type="entry name" value="EryCIII-like_C"/>
</dbReference>
<dbReference type="Proteomes" id="UP001589693">
    <property type="component" value="Unassembled WGS sequence"/>
</dbReference>
<protein>
    <submittedName>
        <fullName evidence="4">Macrolide family glycosyltransferase</fullName>
    </submittedName>
</protein>
<dbReference type="PANTHER" id="PTHR48050:SF13">
    <property type="entry name" value="STEROL 3-BETA-GLUCOSYLTRANSFERASE UGT80A2"/>
    <property type="match status" value="1"/>
</dbReference>
<gene>
    <name evidence="4" type="ORF">ACFFQA_16850</name>
</gene>
<dbReference type="NCBIfam" id="TIGR01426">
    <property type="entry name" value="MGT"/>
    <property type="match status" value="1"/>
</dbReference>
<dbReference type="RefSeq" id="WP_377852906.1">
    <property type="nucleotide sequence ID" value="NZ_JBHLZU010000014.1"/>
</dbReference>
<keyword evidence="2" id="KW-0808">Transferase</keyword>
<dbReference type="Gene3D" id="3.40.50.2000">
    <property type="entry name" value="Glycogen Phosphorylase B"/>
    <property type="match status" value="2"/>
</dbReference>
<evidence type="ECO:0000313" key="5">
    <source>
        <dbReference type="Proteomes" id="UP001589693"/>
    </source>
</evidence>
<comment type="similarity">
    <text evidence="1">Belongs to the UDP-glycosyltransferase family.</text>
</comment>
<organism evidence="4 5">
    <name type="scientific">Allokutzneria oryzae</name>
    <dbReference type="NCBI Taxonomy" id="1378989"/>
    <lineage>
        <taxon>Bacteria</taxon>
        <taxon>Bacillati</taxon>
        <taxon>Actinomycetota</taxon>
        <taxon>Actinomycetes</taxon>
        <taxon>Pseudonocardiales</taxon>
        <taxon>Pseudonocardiaceae</taxon>
        <taxon>Allokutzneria</taxon>
    </lineage>
</organism>
<dbReference type="InterPro" id="IPR002213">
    <property type="entry name" value="UDP_glucos_trans"/>
</dbReference>
<sequence>MSRIVVAGMPASGHINPSVPVVGELVRRDIQVTYYATEQFRDTVERTGAEFRAYPEGTLSSEDIAEATRSGSSVAVVTRALAATDSLVPFLLADLRDKPPAAIAFDSNAIWGYMAAAMLGLPKISLMTTVMLGAKDIKVLTAREWAHFLRVMLPDVPSVIAARRRLLRRFGKQYYPPAPTLPMRGDVTIFPVPRELQSANARIDRSCHFVGPTFDPAVRGGGLDPELAAHVDGRDPLVLVSLGTLHAGSEAFFRTCFEVLGELPARVLLSVGTHTDPARLGPPPANTLARTSVPQLDVLRRAALFVTHGGMNSALEGLANGVPLVVLPQQVEQLVIGRAVADRGAGIVLRHNVSDRPVPPAELRAAVQRALADPTMRTAAKAMAARFGEGGGAAAAADVIQKLLADSR</sequence>
<evidence type="ECO:0000256" key="1">
    <source>
        <dbReference type="ARBA" id="ARBA00009995"/>
    </source>
</evidence>
<reference evidence="4 5" key="1">
    <citation type="submission" date="2024-09" db="EMBL/GenBank/DDBJ databases">
        <authorList>
            <person name="Sun Q."/>
            <person name="Mori K."/>
        </authorList>
    </citation>
    <scope>NUCLEOTIDE SEQUENCE [LARGE SCALE GENOMIC DNA]</scope>
    <source>
        <strain evidence="4 5">TBRC 7907</strain>
    </source>
</reference>
<dbReference type="SUPFAM" id="SSF53756">
    <property type="entry name" value="UDP-Glycosyltransferase/glycogen phosphorylase"/>
    <property type="match status" value="1"/>
</dbReference>
<accession>A0ABV5ZXI8</accession>
<dbReference type="PANTHER" id="PTHR48050">
    <property type="entry name" value="STEROL 3-BETA-GLUCOSYLTRANSFERASE"/>
    <property type="match status" value="1"/>
</dbReference>
<dbReference type="Pfam" id="PF06722">
    <property type="entry name" value="EryCIII-like_C"/>
    <property type="match status" value="1"/>
</dbReference>
<feature type="domain" description="Erythromycin biosynthesis protein CIII-like C-terminal" evidence="3">
    <location>
        <begin position="260"/>
        <end position="385"/>
    </location>
</feature>
<name>A0ABV5ZXI8_9PSEU</name>
<proteinExistence type="inferred from homology"/>
<dbReference type="InterPro" id="IPR006326">
    <property type="entry name" value="UDPGT_MGT-like"/>
</dbReference>
<evidence type="ECO:0000256" key="2">
    <source>
        <dbReference type="ARBA" id="ARBA00022679"/>
    </source>
</evidence>
<comment type="caution">
    <text evidence="4">The sequence shown here is derived from an EMBL/GenBank/DDBJ whole genome shotgun (WGS) entry which is preliminary data.</text>
</comment>
<dbReference type="EMBL" id="JBHLZU010000014">
    <property type="protein sequence ID" value="MFB9905603.1"/>
    <property type="molecule type" value="Genomic_DNA"/>
</dbReference>
<evidence type="ECO:0000313" key="4">
    <source>
        <dbReference type="EMBL" id="MFB9905603.1"/>
    </source>
</evidence>
<dbReference type="CDD" id="cd03784">
    <property type="entry name" value="GT1_Gtf-like"/>
    <property type="match status" value="1"/>
</dbReference>